<dbReference type="NCBIfam" id="TIGR00254">
    <property type="entry name" value="GGDEF"/>
    <property type="match status" value="1"/>
</dbReference>
<feature type="domain" description="GGDEF" evidence="1">
    <location>
        <begin position="338"/>
        <end position="465"/>
    </location>
</feature>
<dbReference type="Pfam" id="PF00990">
    <property type="entry name" value="GGDEF"/>
    <property type="match status" value="1"/>
</dbReference>
<sequence>MEEKPKNVQTLEERIFRELFRVTDKCHSSMDTNLVLAEIIDTLKKVFPENDYYLFLSDDEEVDEELPVKSLEFDTAHHLAITAYVNSTIEIELADYPSIYAPLQGKQGVYGVLQVTSPLQSVFEDLQIDFIRLLAKTAGNAIENAKLYQQSQKLIGNLRLINEIAQALNTISSYKEALHYLHRQITQIFQISEVGYVILMDKRPIVLLESTPFFKGRIGKRLVHFIFEQIGSNEESLFMGKTENLPDKLESSVGSMMAVYFHNQSWKGFVILIGEEPYTFTFENFRLFQTLVQRSSLSITNVFLREKLEQMVMTDQLTQLFSRGYLDGMIKTSMQNDREGTFILIDLDDFKKVNDTYGHLVGDKVLIQVAKVIQSNLRTTDTAARWGGEELAVYLPGISLENGLVVAERLRKHIPEKTNPQVTISCGIANWGTDQPGDVSDLFRRADTALYEAKNSGKNQIKISS</sequence>
<dbReference type="SMART" id="SM00267">
    <property type="entry name" value="GGDEF"/>
    <property type="match status" value="1"/>
</dbReference>
<gene>
    <name evidence="2" type="primary">ytrP</name>
    <name evidence="2" type="ORF">J8TS2_20500</name>
</gene>
<protein>
    <recommendedName>
        <fullName evidence="1">GGDEF domain-containing protein</fullName>
    </recommendedName>
</protein>
<dbReference type="InterPro" id="IPR029016">
    <property type="entry name" value="GAF-like_dom_sf"/>
</dbReference>
<dbReference type="Proteomes" id="UP000679950">
    <property type="component" value="Unassembled WGS sequence"/>
</dbReference>
<accession>A0ABQ4KJU9</accession>
<evidence type="ECO:0000259" key="1">
    <source>
        <dbReference type="PROSITE" id="PS50887"/>
    </source>
</evidence>
<dbReference type="SUPFAM" id="SSF55073">
    <property type="entry name" value="Nucleotide cyclase"/>
    <property type="match status" value="1"/>
</dbReference>
<dbReference type="InterPro" id="IPR000160">
    <property type="entry name" value="GGDEF_dom"/>
</dbReference>
<dbReference type="SUPFAM" id="SSF55781">
    <property type="entry name" value="GAF domain-like"/>
    <property type="match status" value="2"/>
</dbReference>
<dbReference type="InterPro" id="IPR050469">
    <property type="entry name" value="Diguanylate_Cyclase"/>
</dbReference>
<dbReference type="Gene3D" id="3.30.450.40">
    <property type="match status" value="1"/>
</dbReference>
<evidence type="ECO:0000313" key="2">
    <source>
        <dbReference type="EMBL" id="GIN57731.1"/>
    </source>
</evidence>
<dbReference type="EMBL" id="BORB01000014">
    <property type="protein sequence ID" value="GIN57731.1"/>
    <property type="molecule type" value="Genomic_DNA"/>
</dbReference>
<dbReference type="InterPro" id="IPR029787">
    <property type="entry name" value="Nucleotide_cyclase"/>
</dbReference>
<dbReference type="PROSITE" id="PS50887">
    <property type="entry name" value="GGDEF"/>
    <property type="match status" value="1"/>
</dbReference>
<dbReference type="CDD" id="cd01949">
    <property type="entry name" value="GGDEF"/>
    <property type="match status" value="1"/>
</dbReference>
<dbReference type="InterPro" id="IPR043128">
    <property type="entry name" value="Rev_trsase/Diguanyl_cyclase"/>
</dbReference>
<proteinExistence type="predicted"/>
<name>A0ABQ4KJU9_9BACI</name>
<evidence type="ECO:0000313" key="3">
    <source>
        <dbReference type="Proteomes" id="UP000679950"/>
    </source>
</evidence>
<reference evidence="2 3" key="1">
    <citation type="submission" date="2021-03" db="EMBL/GenBank/DDBJ databases">
        <title>Antimicrobial resistance genes in bacteria isolated from Japanese honey, and their potential for conferring macrolide and lincosamide resistance in the American foulbrood pathogen Paenibacillus larvae.</title>
        <authorList>
            <person name="Okamoto M."/>
            <person name="Kumagai M."/>
            <person name="Kanamori H."/>
            <person name="Takamatsu D."/>
        </authorList>
    </citation>
    <scope>NUCLEOTIDE SEQUENCE [LARGE SCALE GENOMIC DNA]</scope>
    <source>
        <strain evidence="2 3">J8TS2</strain>
    </source>
</reference>
<dbReference type="Gene3D" id="3.30.70.270">
    <property type="match status" value="1"/>
</dbReference>
<dbReference type="PANTHER" id="PTHR45138:SF9">
    <property type="entry name" value="DIGUANYLATE CYCLASE DGCM-RELATED"/>
    <property type="match status" value="1"/>
</dbReference>
<comment type="caution">
    <text evidence="2">The sequence shown here is derived from an EMBL/GenBank/DDBJ whole genome shotgun (WGS) entry which is preliminary data.</text>
</comment>
<keyword evidence="3" id="KW-1185">Reference proteome</keyword>
<organism evidence="2 3">
    <name type="scientific">Lederbergia ruris</name>
    <dbReference type="NCBI Taxonomy" id="217495"/>
    <lineage>
        <taxon>Bacteria</taxon>
        <taxon>Bacillati</taxon>
        <taxon>Bacillota</taxon>
        <taxon>Bacilli</taxon>
        <taxon>Bacillales</taxon>
        <taxon>Bacillaceae</taxon>
        <taxon>Lederbergia</taxon>
    </lineage>
</organism>
<dbReference type="RefSeq" id="WP_212966257.1">
    <property type="nucleotide sequence ID" value="NZ_BORB01000014.1"/>
</dbReference>
<dbReference type="PANTHER" id="PTHR45138">
    <property type="entry name" value="REGULATORY COMPONENTS OF SENSORY TRANSDUCTION SYSTEM"/>
    <property type="match status" value="1"/>
</dbReference>